<dbReference type="InterPro" id="IPR036866">
    <property type="entry name" value="RibonucZ/Hydroxyglut_hydro"/>
</dbReference>
<dbReference type="KEGG" id="ncl:C5F47_05190"/>
<evidence type="ECO:0000313" key="3">
    <source>
        <dbReference type="Proteomes" id="UP000509771"/>
    </source>
</evidence>
<name>A0A7D5LZE4_9ARCH</name>
<accession>A0A7D5LZE4</accession>
<evidence type="ECO:0008006" key="4">
    <source>
        <dbReference type="Google" id="ProtNLM"/>
    </source>
</evidence>
<gene>
    <name evidence="2" type="ORF">C5F47_05190</name>
</gene>
<dbReference type="SUPFAM" id="SSF56281">
    <property type="entry name" value="Metallo-hydrolase/oxidoreductase"/>
    <property type="match status" value="1"/>
</dbReference>
<keyword evidence="3" id="KW-1185">Reference proteome</keyword>
<dbReference type="SUPFAM" id="SSF69349">
    <property type="entry name" value="Phage fibre proteins"/>
    <property type="match status" value="1"/>
</dbReference>
<evidence type="ECO:0000313" key="2">
    <source>
        <dbReference type="EMBL" id="QLH02986.1"/>
    </source>
</evidence>
<dbReference type="Gene3D" id="3.60.15.30">
    <property type="entry name" value="Metallo-beta-lactamase domain"/>
    <property type="match status" value="1"/>
</dbReference>
<dbReference type="EMBL" id="CP026993">
    <property type="protein sequence ID" value="QLH02986.1"/>
    <property type="molecule type" value="Genomic_DNA"/>
</dbReference>
<evidence type="ECO:0000256" key="1">
    <source>
        <dbReference type="SAM" id="MobiDB-lite"/>
    </source>
</evidence>
<organism evidence="2 3">
    <name type="scientific">Nitrosopumilus cobalaminigenes</name>
    <dbReference type="NCBI Taxonomy" id="1470066"/>
    <lineage>
        <taxon>Archaea</taxon>
        <taxon>Nitrososphaerota</taxon>
        <taxon>Nitrososphaeria</taxon>
        <taxon>Nitrosopumilales</taxon>
        <taxon>Nitrosopumilaceae</taxon>
        <taxon>Nitrosopumilus</taxon>
    </lineage>
</organism>
<dbReference type="Proteomes" id="UP000509771">
    <property type="component" value="Chromosome"/>
</dbReference>
<feature type="region of interest" description="Disordered" evidence="1">
    <location>
        <begin position="194"/>
        <end position="238"/>
    </location>
</feature>
<protein>
    <recommendedName>
        <fullName evidence="4">Metallo-beta-lactamase domain-containing protein</fullName>
    </recommendedName>
</protein>
<reference evidence="2 3" key="1">
    <citation type="submission" date="2018-02" db="EMBL/GenBank/DDBJ databases">
        <title>Complete genome of Nitrosopumilus cobalaminigenes HCA1.</title>
        <authorList>
            <person name="Qin W."/>
            <person name="Zheng Y."/>
            <person name="Stahl D.A."/>
        </authorList>
    </citation>
    <scope>NUCLEOTIDE SEQUENCE [LARGE SCALE GENOMIC DNA]</scope>
    <source>
        <strain evidence="2 3">HCA1</strain>
    </source>
</reference>
<sequence>MMTRTFSFLAIMVILFTSIFVSFSYASVESEAQEDLMAGCRDDQSLVYRSTYLDFICVDPTTAERWAELGIAEIVQNSTSTEKDESEIDIASYEEKYPGAPPPPPVKSPEVNYTSECRGGQVLIYQFSYRDTICANMFTALTWERLGMAEIVETEKPQDHVLEIDPGDVFTVTDSVEDEQTLPVEDEQTLPVEDEQTLPVEDEQTLPVEDEQTLPVEDEQTLPVEDEQTLPVEDEQTLPVEDEQTLPVEDEQTLPVENNLIDDSDFPKIQRIADGIWSIIDFDKSSSIFIEGENGIIVIDSLNSYKSNEKAITEFKTISDKKIKSIVLTTISPEIVSALTSFIKEGDSSVEIVLSEKLLDIYTHDHDLSLKNIIIYEYEISLNVSNVLIDIVTETEVGLAQTYLSLPRHDGILVGNSNYGVFPFILNIDYLPFFNTE</sequence>
<proteinExistence type="predicted"/>
<dbReference type="AlphaFoldDB" id="A0A7D5LZE4"/>